<accession>A0A076GB66</accession>
<evidence type="ECO:0000313" key="2">
    <source>
        <dbReference type="Proteomes" id="UP000028661"/>
    </source>
</evidence>
<name>A0A076GB66_9CAUD</name>
<dbReference type="Proteomes" id="UP000028661">
    <property type="component" value="Segment"/>
</dbReference>
<gene>
    <name evidence="1" type="ORF">ICP22011A_0020</name>
</gene>
<protein>
    <recommendedName>
        <fullName evidence="3">Terminase large subunit</fullName>
    </recommendedName>
</protein>
<dbReference type="Gene3D" id="3.40.50.300">
    <property type="entry name" value="P-loop containing nucleotide triphosphate hydrolases"/>
    <property type="match status" value="1"/>
</dbReference>
<sequence>MSKIDEIREAAESDFWTFCRLVTPQYVYGEVHKEVAKWMESNEYDQLLLLPRGHLKSHMMALWAAWWVTKHPETTILYISATSELAEMQLYDIKNIMTSKIYRRYWPDMIHEEEGKREKWTNSAIAVDHPKRKMEGVRDFTIKTAGLTTNTTGWHADVIISDDVVVPDNAYTEDGRRKVAAAMSQMESILNADGIVKACGTRYHPADIYDTWKNQHQPVFDEHGEETGEERPVWDIFERVVEEDGVFLWPRTSRGSDGKKFGFDNRVLAKKKAKYVDRVQFFAQYYNDPNDPESARLNYSSFQYYDEKFITYREGRYWFKDRPLNIFAAVDFAFSLSKKADFTAIVVIGIDSEGYIYVLDIDRFKTDKINDYYDHISALHSKWEFKKLRAEVTVAQQIIVNDIKEKLRKEGMTISIDEFRPTKALGSKEERMAAVLEPRYEQGIMWHRKGGYTPMLEEELVLARPPHDDLKDALASAVEIAVKPLQRSARAKRESNVIQFNPRFGGIN</sequence>
<dbReference type="Gene3D" id="3.30.420.240">
    <property type="match status" value="1"/>
</dbReference>
<reference evidence="2" key="1">
    <citation type="journal article" date="2014" name="Elife">
        <title>Evolutionary consequences of intra-patient phage predation on microbial populations.</title>
        <authorList>
            <person name="Seed K.D."/>
            <person name="Yen M."/>
            <person name="Shapiro B.J."/>
            <person name="Hilaire I.J."/>
            <person name="Charles R.C."/>
            <person name="Teng J.E."/>
            <person name="Ivers L.C."/>
            <person name="Boncy J."/>
            <person name="Harris J.B."/>
            <person name="Camilli A."/>
        </authorList>
    </citation>
    <scope>NUCLEOTIDE SEQUENCE [LARGE SCALE GENOMIC DNA]</scope>
</reference>
<evidence type="ECO:0008006" key="3">
    <source>
        <dbReference type="Google" id="ProtNLM"/>
    </source>
</evidence>
<organism evidence="1 2">
    <name type="scientific">Vibrio phage ICP2_2011_A</name>
    <dbReference type="NCBI Taxonomy" id="1529057"/>
    <lineage>
        <taxon>Viruses</taxon>
        <taxon>Duplodnaviria</taxon>
        <taxon>Heunggongvirae</taxon>
        <taxon>Uroviricota</taxon>
        <taxon>Caudoviricetes</taxon>
        <taxon>Zobellviridae</taxon>
        <taxon>Icepovirus</taxon>
        <taxon>Icepovirus bengalense</taxon>
    </lineage>
</organism>
<proteinExistence type="predicted"/>
<dbReference type="InterPro" id="IPR027417">
    <property type="entry name" value="P-loop_NTPase"/>
</dbReference>
<evidence type="ECO:0000313" key="1">
    <source>
        <dbReference type="EMBL" id="AII27064.1"/>
    </source>
</evidence>
<dbReference type="EMBL" id="KM224878">
    <property type="protein sequence ID" value="AII27064.1"/>
    <property type="molecule type" value="Genomic_DNA"/>
</dbReference>